<reference evidence="5 6" key="1">
    <citation type="submission" date="2016-07" db="EMBL/GenBank/DDBJ databases">
        <title>Multiple horizontal gene transfer events from other fungi enriched the ability of initially mycotrophic Trichoderma (Ascomycota) to feed on dead plant biomass.</title>
        <authorList>
            <consortium name="DOE Joint Genome Institute"/>
            <person name="Aerts A."/>
            <person name="Atanasova L."/>
            <person name="Chenthamara K."/>
            <person name="Zhang J."/>
            <person name="Grujic M."/>
            <person name="Henrissat B."/>
            <person name="Kuo A."/>
            <person name="Salamov A."/>
            <person name="Lipzen A."/>
            <person name="Labutti K."/>
            <person name="Barry K."/>
            <person name="Miao Y."/>
            <person name="Rahimi M.J."/>
            <person name="Shen Q."/>
            <person name="Grigoriev I.V."/>
            <person name="Kubicek C.P."/>
            <person name="Druzhinina I.S."/>
        </authorList>
    </citation>
    <scope>NUCLEOTIDE SEQUENCE [LARGE SCALE GENOMIC DNA]</scope>
    <source>
        <strain evidence="5 6">CBS 433.97</strain>
    </source>
</reference>
<dbReference type="InterPro" id="IPR011051">
    <property type="entry name" value="RmlC_Cupin_sf"/>
</dbReference>
<evidence type="ECO:0000256" key="1">
    <source>
        <dbReference type="ARBA" id="ARBA00011738"/>
    </source>
</evidence>
<name>A0A2T3Z2F2_TRIA4</name>
<keyword evidence="3" id="KW-0456">Lyase</keyword>
<keyword evidence="2" id="KW-0659">Purine metabolism</keyword>
<dbReference type="PANTHER" id="PTHR21221">
    <property type="entry name" value="UREIDOGLYCOLATE HYDROLASE"/>
    <property type="match status" value="1"/>
</dbReference>
<dbReference type="InterPro" id="IPR047233">
    <property type="entry name" value="UAH_cupin"/>
</dbReference>
<sequence length="562" mass="61975">MAIQLNIGALNIQITAEPLTHEAFSSFGDVVSNPRPDVHPSSFDAHAQSLPPNAFSANQGSAIQYRNVSRLKNLYDQAPSGKGEPIMSIFVCAARGGAGSSSLEANTFTVRHLERHPFTAQTFTPIKSTASSYLVIVAPSLPPGSDDKDLPVPSGDGLPGRGFPDLKRLRAFVATNSQAVTYGAGTWHSPMVVLGQTGTRLDFVVSQFASGVAIEDCQLLEFISDGKDEPSIRVKIPHRDCILYSTDAKNKLEDLSGIVLKPGENPYEAFIRACDNKPQELQALYNAHRTKRNALQKEKFLSPEYKELVIDQCLLRLENPEIEPGFVDERNCLTVWARPPSHIIELAAKIQARLQQASPKIWLMPPHRMHMTTLEVAFSKTPPEIGSLVSALRPAIPSIASYTHTHRSRLVKPMVSYDLSAFALSFLPSSGEPTVSPPPVAPDVSAGAVIQGDDYTYHHLRRDIFDKVKDAGIEVGSRYQVPSAHITLGRYLTDEEHDTPEKREKWVKAIDDINSWLENEIWDQKDAQFIGEWIVGQERGLDIRNGAVWYGQGRSVLLGEGF</sequence>
<dbReference type="InterPro" id="IPR009097">
    <property type="entry name" value="Cyclic_Pdiesterase"/>
</dbReference>
<dbReference type="SUPFAM" id="SSF55144">
    <property type="entry name" value="LigT-like"/>
    <property type="match status" value="1"/>
</dbReference>
<evidence type="ECO:0000256" key="4">
    <source>
        <dbReference type="ARBA" id="ARBA00047684"/>
    </source>
</evidence>
<dbReference type="Pfam" id="PF04115">
    <property type="entry name" value="Ureidogly_lyase"/>
    <property type="match status" value="1"/>
</dbReference>
<dbReference type="GO" id="GO:0000256">
    <property type="term" value="P:allantoin catabolic process"/>
    <property type="evidence" value="ECO:0007669"/>
    <property type="project" value="InterPro"/>
</dbReference>
<dbReference type="InterPro" id="IPR007247">
    <property type="entry name" value="Ureidogly_lyase"/>
</dbReference>
<organism evidence="5 6">
    <name type="scientific">Trichoderma asperellum (strain ATCC 204424 / CBS 433.97 / NBRC 101777)</name>
    <dbReference type="NCBI Taxonomy" id="1042311"/>
    <lineage>
        <taxon>Eukaryota</taxon>
        <taxon>Fungi</taxon>
        <taxon>Dikarya</taxon>
        <taxon>Ascomycota</taxon>
        <taxon>Pezizomycotina</taxon>
        <taxon>Sordariomycetes</taxon>
        <taxon>Hypocreomycetidae</taxon>
        <taxon>Hypocreales</taxon>
        <taxon>Hypocreaceae</taxon>
        <taxon>Trichoderma</taxon>
    </lineage>
</organism>
<evidence type="ECO:0000256" key="3">
    <source>
        <dbReference type="ARBA" id="ARBA00023239"/>
    </source>
</evidence>
<gene>
    <name evidence="5" type="ORF">M441DRAFT_145632</name>
</gene>
<dbReference type="EMBL" id="KZ679265">
    <property type="protein sequence ID" value="PTB38982.1"/>
    <property type="molecule type" value="Genomic_DNA"/>
</dbReference>
<evidence type="ECO:0000313" key="5">
    <source>
        <dbReference type="EMBL" id="PTB38982.1"/>
    </source>
</evidence>
<evidence type="ECO:0000313" key="6">
    <source>
        <dbReference type="Proteomes" id="UP000240493"/>
    </source>
</evidence>
<proteinExistence type="predicted"/>
<comment type="subunit">
    <text evidence="1">Homodimer.</text>
</comment>
<comment type="catalytic activity">
    <reaction evidence="4">
        <text>(S)-ureidoglycolate = urea + glyoxylate</text>
        <dbReference type="Rhea" id="RHEA:11304"/>
        <dbReference type="ChEBI" id="CHEBI:16199"/>
        <dbReference type="ChEBI" id="CHEBI:36655"/>
        <dbReference type="ChEBI" id="CHEBI:57296"/>
        <dbReference type="EC" id="4.3.2.3"/>
    </reaction>
</comment>
<keyword evidence="6" id="KW-1185">Reference proteome</keyword>
<evidence type="ECO:0000256" key="2">
    <source>
        <dbReference type="ARBA" id="ARBA00022631"/>
    </source>
</evidence>
<dbReference type="SUPFAM" id="SSF51182">
    <property type="entry name" value="RmlC-like cupins"/>
    <property type="match status" value="1"/>
</dbReference>
<dbReference type="CDD" id="cd20298">
    <property type="entry name" value="cupin_UAH"/>
    <property type="match status" value="1"/>
</dbReference>
<dbReference type="Gene3D" id="3.90.1140.10">
    <property type="entry name" value="Cyclic phosphodiesterase"/>
    <property type="match status" value="1"/>
</dbReference>
<dbReference type="Proteomes" id="UP000240493">
    <property type="component" value="Unassembled WGS sequence"/>
</dbReference>
<dbReference type="GO" id="GO:0004848">
    <property type="term" value="F:ureidoglycolate hydrolase activity"/>
    <property type="evidence" value="ECO:0007669"/>
    <property type="project" value="InterPro"/>
</dbReference>
<dbReference type="STRING" id="1042311.A0A2T3Z2F2"/>
<accession>A0A2T3Z2F2</accession>
<dbReference type="Gene3D" id="2.60.120.480">
    <property type="entry name" value="Ureidoglycolate hydrolase"/>
    <property type="match status" value="1"/>
</dbReference>
<dbReference type="GO" id="GO:0050385">
    <property type="term" value="F:ureidoglycolate lyase activity"/>
    <property type="evidence" value="ECO:0007669"/>
    <property type="project" value="UniProtKB-EC"/>
</dbReference>
<dbReference type="AlphaFoldDB" id="A0A2T3Z2F2"/>
<dbReference type="PANTHER" id="PTHR21221:SF1">
    <property type="entry name" value="UREIDOGLYCOLATE LYASE"/>
    <property type="match status" value="1"/>
</dbReference>
<evidence type="ECO:0008006" key="7">
    <source>
        <dbReference type="Google" id="ProtNLM"/>
    </source>
</evidence>
<dbReference type="GO" id="GO:0006144">
    <property type="term" value="P:purine nucleobase metabolic process"/>
    <property type="evidence" value="ECO:0007669"/>
    <property type="project" value="UniProtKB-KW"/>
</dbReference>
<dbReference type="OrthoDB" id="2967263at2759"/>
<dbReference type="InterPro" id="IPR024060">
    <property type="entry name" value="Ureidoglycolate_lyase_dom_sf"/>
</dbReference>
<protein>
    <recommendedName>
        <fullName evidence="7">Ureidoglycolate hydrolase</fullName>
    </recommendedName>
</protein>